<dbReference type="EMBL" id="FOJN01000009">
    <property type="protein sequence ID" value="SFA55047.1"/>
    <property type="molecule type" value="Genomic_DNA"/>
</dbReference>
<accession>A0A1I0TTK3</accession>
<dbReference type="GeneID" id="85486401"/>
<evidence type="ECO:0000256" key="5">
    <source>
        <dbReference type="ARBA" id="ARBA00022840"/>
    </source>
</evidence>
<dbReference type="PANTHER" id="PTHR43033">
    <property type="entry name" value="TRNA(ILE)-LYSIDINE SYNTHASE-RELATED"/>
    <property type="match status" value="1"/>
</dbReference>
<evidence type="ECO:0000256" key="2">
    <source>
        <dbReference type="ARBA" id="ARBA00022598"/>
    </source>
</evidence>
<comment type="function">
    <text evidence="7">Ligates lysine onto the cytidine present at position 34 of the AUA codon-specific tRNA(Ile) that contains the anticodon CAU, in an ATP-dependent manner. Cytidine is converted to lysidine, thus changing the amino acid specificity of the tRNA from methionine to isoleucine.</text>
</comment>
<dbReference type="HAMAP" id="MF_01161">
    <property type="entry name" value="tRNA_Ile_lys_synt"/>
    <property type="match status" value="1"/>
</dbReference>
<name>A0A1I0TTK3_9NOCA</name>
<gene>
    <name evidence="7" type="primary">tilS</name>
    <name evidence="11" type="ORF">SAMN05444374_109141</name>
</gene>
<dbReference type="SUPFAM" id="SSF82829">
    <property type="entry name" value="MesJ substrate recognition domain-like"/>
    <property type="match status" value="1"/>
</dbReference>
<feature type="binding site" evidence="7">
    <location>
        <begin position="34"/>
        <end position="39"/>
    </location>
    <ligand>
        <name>ATP</name>
        <dbReference type="ChEBI" id="CHEBI:30616"/>
    </ligand>
</feature>
<dbReference type="InterPro" id="IPR012795">
    <property type="entry name" value="tRNA_Ile_lys_synt_N"/>
</dbReference>
<dbReference type="Proteomes" id="UP000182054">
    <property type="component" value="Unassembled WGS sequence"/>
</dbReference>
<feature type="domain" description="tRNA(Ile)-lysidine synthase substrate-binding" evidence="10">
    <location>
        <begin position="244"/>
        <end position="298"/>
    </location>
</feature>
<feature type="compositionally biased region" description="Basic and acidic residues" evidence="8">
    <location>
        <begin position="321"/>
        <end position="333"/>
    </location>
</feature>
<organism evidence="11 12">
    <name type="scientific">Rhodococcoides kroppenstedtii</name>
    <dbReference type="NCBI Taxonomy" id="293050"/>
    <lineage>
        <taxon>Bacteria</taxon>
        <taxon>Bacillati</taxon>
        <taxon>Actinomycetota</taxon>
        <taxon>Actinomycetes</taxon>
        <taxon>Mycobacteriales</taxon>
        <taxon>Nocardiaceae</taxon>
        <taxon>Rhodococcoides</taxon>
    </lineage>
</organism>
<dbReference type="NCBIfam" id="TIGR02432">
    <property type="entry name" value="lysidine_TilS_N"/>
    <property type="match status" value="1"/>
</dbReference>
<evidence type="ECO:0000256" key="7">
    <source>
        <dbReference type="HAMAP-Rule" id="MF_01161"/>
    </source>
</evidence>
<keyword evidence="2 7" id="KW-0436">Ligase</keyword>
<feature type="domain" description="tRNA(Ile)-lysidine/2-thiocytidine synthase N-terminal" evidence="9">
    <location>
        <begin position="29"/>
        <end position="195"/>
    </location>
</feature>
<evidence type="ECO:0000313" key="12">
    <source>
        <dbReference type="Proteomes" id="UP000182054"/>
    </source>
</evidence>
<evidence type="ECO:0000256" key="3">
    <source>
        <dbReference type="ARBA" id="ARBA00022694"/>
    </source>
</evidence>
<dbReference type="RefSeq" id="WP_068365832.1">
    <property type="nucleotide sequence ID" value="NZ_FOJN01000009.1"/>
</dbReference>
<comment type="subcellular location">
    <subcellularLocation>
        <location evidence="7">Cytoplasm</location>
    </subcellularLocation>
</comment>
<dbReference type="EC" id="6.3.4.19" evidence="7"/>
<sequence>MRFPETPALQRVRLAVRGWRAEVPGLDVVVVGCSGGADSTALVAGCCAEGMTVRAVVVDHGLQAGSADVAAAAAAHAEALGATAAVVRVDVAGPGGVEAAARRARQAALLAAADGRPILLGHTLDDQAETVLLGLGRGAGAGSLQAMAAWSEPWGRPLLGVRRADTLAACADLGIEPWADPHNADSRFARVRVRTEVLPLLEDVLQGGVADALARTARRLREDEEVLAASATELLARARRASALDTGTLADAPVAVRRRALLAWLRDRGADVRTDATLRAVDDLVVRWRGQGAVALAEPPGTRPELGGGRLVAVRRHGKLEVAGHSRDGRPLDPLDSPAPDGPEQH</sequence>
<proteinExistence type="inferred from homology"/>
<dbReference type="PANTHER" id="PTHR43033:SF1">
    <property type="entry name" value="TRNA(ILE)-LYSIDINE SYNTHASE-RELATED"/>
    <property type="match status" value="1"/>
</dbReference>
<evidence type="ECO:0000259" key="9">
    <source>
        <dbReference type="Pfam" id="PF01171"/>
    </source>
</evidence>
<dbReference type="Gene3D" id="3.40.50.620">
    <property type="entry name" value="HUPs"/>
    <property type="match status" value="1"/>
</dbReference>
<comment type="similarity">
    <text evidence="7">Belongs to the tRNA(Ile)-lysidine synthase family.</text>
</comment>
<dbReference type="AlphaFoldDB" id="A0A1I0TTK3"/>
<keyword evidence="4 7" id="KW-0547">Nucleotide-binding</keyword>
<protein>
    <recommendedName>
        <fullName evidence="7">tRNA(Ile)-lysidine synthase</fullName>
        <ecNumber evidence="7">6.3.4.19</ecNumber>
    </recommendedName>
    <alternativeName>
        <fullName evidence="7">tRNA(Ile)-2-lysyl-cytidine synthase</fullName>
    </alternativeName>
    <alternativeName>
        <fullName evidence="7">tRNA(Ile)-lysidine synthetase</fullName>
    </alternativeName>
</protein>
<comment type="domain">
    <text evidence="7">The N-terminal region contains the highly conserved SGGXDS motif, predicted to be a P-loop motif involved in ATP binding.</text>
</comment>
<feature type="region of interest" description="Disordered" evidence="8">
    <location>
        <begin position="321"/>
        <end position="346"/>
    </location>
</feature>
<dbReference type="InterPro" id="IPR015262">
    <property type="entry name" value="tRNA_Ile_lys_synt_subst-bd"/>
</dbReference>
<dbReference type="OrthoDB" id="5244702at2"/>
<evidence type="ECO:0000256" key="6">
    <source>
        <dbReference type="ARBA" id="ARBA00048539"/>
    </source>
</evidence>
<keyword evidence="3 7" id="KW-0819">tRNA processing</keyword>
<keyword evidence="5 7" id="KW-0067">ATP-binding</keyword>
<dbReference type="GO" id="GO:0006400">
    <property type="term" value="P:tRNA modification"/>
    <property type="evidence" value="ECO:0007669"/>
    <property type="project" value="UniProtKB-UniRule"/>
</dbReference>
<reference evidence="11 12" key="1">
    <citation type="submission" date="2016-10" db="EMBL/GenBank/DDBJ databases">
        <authorList>
            <person name="de Groot N.N."/>
        </authorList>
    </citation>
    <scope>NUCLEOTIDE SEQUENCE [LARGE SCALE GENOMIC DNA]</scope>
    <source>
        <strain evidence="11 12">DSM 44908</strain>
    </source>
</reference>
<dbReference type="Pfam" id="PF09179">
    <property type="entry name" value="TilS"/>
    <property type="match status" value="1"/>
</dbReference>
<evidence type="ECO:0000256" key="4">
    <source>
        <dbReference type="ARBA" id="ARBA00022741"/>
    </source>
</evidence>
<dbReference type="GO" id="GO:0005524">
    <property type="term" value="F:ATP binding"/>
    <property type="evidence" value="ECO:0007669"/>
    <property type="project" value="UniProtKB-UniRule"/>
</dbReference>
<dbReference type="InterPro" id="IPR012094">
    <property type="entry name" value="tRNA_Ile_lys_synt"/>
</dbReference>
<dbReference type="InterPro" id="IPR011063">
    <property type="entry name" value="TilS/TtcA_N"/>
</dbReference>
<dbReference type="Gene3D" id="1.20.59.20">
    <property type="match status" value="1"/>
</dbReference>
<evidence type="ECO:0000313" key="11">
    <source>
        <dbReference type="EMBL" id="SFA55047.1"/>
    </source>
</evidence>
<dbReference type="InterPro" id="IPR014729">
    <property type="entry name" value="Rossmann-like_a/b/a_fold"/>
</dbReference>
<evidence type="ECO:0000259" key="10">
    <source>
        <dbReference type="Pfam" id="PF09179"/>
    </source>
</evidence>
<dbReference type="Pfam" id="PF01171">
    <property type="entry name" value="ATP_bind_3"/>
    <property type="match status" value="1"/>
</dbReference>
<keyword evidence="1 7" id="KW-0963">Cytoplasm</keyword>
<dbReference type="GO" id="GO:0005737">
    <property type="term" value="C:cytoplasm"/>
    <property type="evidence" value="ECO:0007669"/>
    <property type="project" value="UniProtKB-SubCell"/>
</dbReference>
<evidence type="ECO:0000256" key="1">
    <source>
        <dbReference type="ARBA" id="ARBA00022490"/>
    </source>
</evidence>
<comment type="catalytic activity">
    <reaction evidence="6 7">
        <text>cytidine(34) in tRNA(Ile2) + L-lysine + ATP = lysidine(34) in tRNA(Ile2) + AMP + diphosphate + H(+)</text>
        <dbReference type="Rhea" id="RHEA:43744"/>
        <dbReference type="Rhea" id="RHEA-COMP:10625"/>
        <dbReference type="Rhea" id="RHEA-COMP:10670"/>
        <dbReference type="ChEBI" id="CHEBI:15378"/>
        <dbReference type="ChEBI" id="CHEBI:30616"/>
        <dbReference type="ChEBI" id="CHEBI:32551"/>
        <dbReference type="ChEBI" id="CHEBI:33019"/>
        <dbReference type="ChEBI" id="CHEBI:82748"/>
        <dbReference type="ChEBI" id="CHEBI:83665"/>
        <dbReference type="ChEBI" id="CHEBI:456215"/>
        <dbReference type="EC" id="6.3.4.19"/>
    </reaction>
</comment>
<dbReference type="GO" id="GO:0032267">
    <property type="term" value="F:tRNA(Ile)-lysidine synthase activity"/>
    <property type="evidence" value="ECO:0007669"/>
    <property type="project" value="UniProtKB-EC"/>
</dbReference>
<dbReference type="SUPFAM" id="SSF52402">
    <property type="entry name" value="Adenine nucleotide alpha hydrolases-like"/>
    <property type="match status" value="1"/>
</dbReference>
<evidence type="ECO:0000256" key="8">
    <source>
        <dbReference type="SAM" id="MobiDB-lite"/>
    </source>
</evidence>